<dbReference type="KEGG" id="usu:LVJ78_06895"/>
<dbReference type="InterPro" id="IPR016755">
    <property type="entry name" value="UCP019302"/>
</dbReference>
<dbReference type="EMBL" id="SLXE01000061">
    <property type="protein sequence ID" value="TCO96932.1"/>
    <property type="molecule type" value="Genomic_DNA"/>
</dbReference>
<dbReference type="Proteomes" id="UP000294721">
    <property type="component" value="Unassembled WGS sequence"/>
</dbReference>
<organism evidence="2 4">
    <name type="scientific">Uruburuella suis</name>
    <dbReference type="NCBI Taxonomy" id="252130"/>
    <lineage>
        <taxon>Bacteria</taxon>
        <taxon>Pseudomonadati</taxon>
        <taxon>Pseudomonadota</taxon>
        <taxon>Betaproteobacteria</taxon>
        <taxon>Neisseriales</taxon>
        <taxon>Neisseriaceae</taxon>
        <taxon>Uruburuella</taxon>
    </lineage>
</organism>
<keyword evidence="3" id="KW-1185">Reference proteome</keyword>
<proteinExistence type="predicted"/>
<evidence type="ECO:0000313" key="1">
    <source>
        <dbReference type="EMBL" id="TCO96932.1"/>
    </source>
</evidence>
<dbReference type="RefSeq" id="WP_132954947.1">
    <property type="nucleotide sequence ID" value="NZ_CP091507.1"/>
</dbReference>
<accession>A0AAE9GUV6</accession>
<sequence length="107" mass="11338">MNFQENLATLPAIDHLSGLDVCDETGSAIHHIPAAPGKLGSLKLYHALAVEFNGRLNAAAAERGLVLFAEHVADAAAHPGKHPNIDLLVRVKNENLALQLRPLAANP</sequence>
<dbReference type="AlphaFoldDB" id="A0AAE9GUV6"/>
<dbReference type="PIRSF" id="PIRSF019302">
    <property type="entry name" value="UCP019302"/>
    <property type="match status" value="1"/>
</dbReference>
<reference evidence="1 3" key="1">
    <citation type="submission" date="2019-03" db="EMBL/GenBank/DDBJ databases">
        <title>Genomic Encyclopedia of Type Strains, Phase IV (KMG-IV): sequencing the most valuable type-strain genomes for metagenomic binning, comparative biology and taxonomic classification.</title>
        <authorList>
            <person name="Goeker M."/>
        </authorList>
    </citation>
    <scope>NUCLEOTIDE SEQUENCE [LARGE SCALE GENOMIC DNA]</scope>
    <source>
        <strain evidence="1 3">DSM 17474</strain>
    </source>
</reference>
<protein>
    <submittedName>
        <fullName evidence="2">DUF2322 family protein</fullName>
    </submittedName>
</protein>
<reference evidence="2" key="3">
    <citation type="journal article" date="2022" name="Res Sq">
        <title>Evolution of multicellular longitudinally dividing oral cavity symbionts (Neisseriaceae).</title>
        <authorList>
            <person name="Nyongesa S."/>
            <person name="Weber P."/>
            <person name="Bernet E."/>
            <person name="Pullido F."/>
            <person name="Nieckarz M."/>
            <person name="Delaby M."/>
            <person name="Nieves C."/>
            <person name="Viehboeck T."/>
            <person name="Krause N."/>
            <person name="Rivera-Millot A."/>
            <person name="Nakamura A."/>
            <person name="Vischer N."/>
            <person name="VanNieuwenhze M."/>
            <person name="Brun Y."/>
            <person name="Cava F."/>
            <person name="Bulgheresi S."/>
            <person name="Veyrier F."/>
        </authorList>
    </citation>
    <scope>NUCLEOTIDE SEQUENCE</scope>
    <source>
        <strain evidence="2">1258/02</strain>
    </source>
</reference>
<dbReference type="Pfam" id="PF10084">
    <property type="entry name" value="DUF2322"/>
    <property type="match status" value="1"/>
</dbReference>
<dbReference type="EMBL" id="CP091507">
    <property type="protein sequence ID" value="UOO78447.1"/>
    <property type="molecule type" value="Genomic_DNA"/>
</dbReference>
<reference evidence="2" key="2">
    <citation type="submission" date="2021-12" db="EMBL/GenBank/DDBJ databases">
        <authorList>
            <person name="Veyrier F.J."/>
        </authorList>
    </citation>
    <scope>NUCLEOTIDE SEQUENCE</scope>
    <source>
        <strain evidence="2">1258/02</strain>
    </source>
</reference>
<dbReference type="Proteomes" id="UP000829756">
    <property type="component" value="Chromosome"/>
</dbReference>
<evidence type="ECO:0000313" key="3">
    <source>
        <dbReference type="Proteomes" id="UP000294721"/>
    </source>
</evidence>
<name>A0AAE9GUV6_9NEIS</name>
<evidence type="ECO:0000313" key="2">
    <source>
        <dbReference type="EMBL" id="UOO78447.1"/>
    </source>
</evidence>
<evidence type="ECO:0000313" key="4">
    <source>
        <dbReference type="Proteomes" id="UP000829756"/>
    </source>
</evidence>
<gene>
    <name evidence="1" type="ORF">EV680_1612</name>
    <name evidence="2" type="ORF">LVJ78_06895</name>
</gene>